<keyword evidence="7" id="KW-1185">Reference proteome</keyword>
<evidence type="ECO:0000313" key="6">
    <source>
        <dbReference type="EMBL" id="KNF08153.1"/>
    </source>
</evidence>
<dbReference type="GO" id="GO:0016887">
    <property type="term" value="F:ATP hydrolysis activity"/>
    <property type="evidence" value="ECO:0007669"/>
    <property type="project" value="InterPro"/>
</dbReference>
<dbReference type="InterPro" id="IPR025302">
    <property type="entry name" value="DrrA1/2-like_C"/>
</dbReference>
<comment type="similarity">
    <text evidence="1">Belongs to the ABC transporter superfamily.</text>
</comment>
<reference evidence="7" key="1">
    <citation type="submission" date="2015-07" db="EMBL/GenBank/DDBJ databases">
        <title>Draft genome sequence of the purine-degrading Gottschalkia purinilyticum DSM 1384 (formerly Clostridium purinilyticum).</title>
        <authorList>
            <person name="Poehlein A."/>
            <person name="Schiel-Bengelsdorf B."/>
            <person name="Bengelsdorf F.R."/>
            <person name="Daniel R."/>
            <person name="Duerre P."/>
        </authorList>
    </citation>
    <scope>NUCLEOTIDE SEQUENCE [LARGE SCALE GENOMIC DNA]</scope>
    <source>
        <strain evidence="7">DSM 1384</strain>
    </source>
</reference>
<dbReference type="CDD" id="cd03230">
    <property type="entry name" value="ABC_DR_subfamily_A"/>
    <property type="match status" value="1"/>
</dbReference>
<dbReference type="RefSeq" id="WP_050355521.1">
    <property type="nucleotide sequence ID" value="NZ_LGSS01000009.1"/>
</dbReference>
<dbReference type="InterPro" id="IPR003593">
    <property type="entry name" value="AAA+_ATPase"/>
</dbReference>
<dbReference type="OrthoDB" id="9775135at2"/>
<dbReference type="EMBL" id="LGSS01000009">
    <property type="protein sequence ID" value="KNF08153.1"/>
    <property type="molecule type" value="Genomic_DNA"/>
</dbReference>
<protein>
    <submittedName>
        <fullName evidence="6">ABC-type multidrug transport system, ATPase component</fullName>
    </submittedName>
</protein>
<accession>A0A0L0W9C0</accession>
<keyword evidence="4" id="KW-0067">ATP-binding</keyword>
<evidence type="ECO:0000259" key="5">
    <source>
        <dbReference type="PROSITE" id="PS50893"/>
    </source>
</evidence>
<dbReference type="Gene3D" id="3.40.50.300">
    <property type="entry name" value="P-loop containing nucleotide triphosphate hydrolases"/>
    <property type="match status" value="1"/>
</dbReference>
<evidence type="ECO:0000313" key="7">
    <source>
        <dbReference type="Proteomes" id="UP000037267"/>
    </source>
</evidence>
<evidence type="ECO:0000256" key="4">
    <source>
        <dbReference type="ARBA" id="ARBA00022840"/>
    </source>
</evidence>
<comment type="caution">
    <text evidence="6">The sequence shown here is derived from an EMBL/GenBank/DDBJ whole genome shotgun (WGS) entry which is preliminary data.</text>
</comment>
<dbReference type="PANTHER" id="PTHR43335:SF3">
    <property type="entry name" value="ABC TRANSPORTER"/>
    <property type="match status" value="1"/>
</dbReference>
<dbReference type="Pfam" id="PF13732">
    <property type="entry name" value="DrrA1-3_C"/>
    <property type="match status" value="1"/>
</dbReference>
<evidence type="ECO:0000256" key="3">
    <source>
        <dbReference type="ARBA" id="ARBA00022741"/>
    </source>
</evidence>
<keyword evidence="3" id="KW-0547">Nucleotide-binding</keyword>
<name>A0A0L0W9C0_GOTPU</name>
<dbReference type="SMART" id="SM00382">
    <property type="entry name" value="AAA"/>
    <property type="match status" value="1"/>
</dbReference>
<evidence type="ECO:0000256" key="2">
    <source>
        <dbReference type="ARBA" id="ARBA00022448"/>
    </source>
</evidence>
<keyword evidence="2" id="KW-0813">Transport</keyword>
<dbReference type="GO" id="GO:0005524">
    <property type="term" value="F:ATP binding"/>
    <property type="evidence" value="ECO:0007669"/>
    <property type="project" value="UniProtKB-KW"/>
</dbReference>
<evidence type="ECO:0000256" key="1">
    <source>
        <dbReference type="ARBA" id="ARBA00005417"/>
    </source>
</evidence>
<dbReference type="PATRIC" id="fig|1503.3.peg.3329"/>
<dbReference type="AlphaFoldDB" id="A0A0L0W9C0"/>
<dbReference type="InterPro" id="IPR003439">
    <property type="entry name" value="ABC_transporter-like_ATP-bd"/>
</dbReference>
<gene>
    <name evidence="6" type="ORF">CLPU_9c00490</name>
</gene>
<dbReference type="Proteomes" id="UP000037267">
    <property type="component" value="Unassembled WGS sequence"/>
</dbReference>
<proteinExistence type="inferred from homology"/>
<feature type="domain" description="ABC transporter" evidence="5">
    <location>
        <begin position="2"/>
        <end position="232"/>
    </location>
</feature>
<dbReference type="SUPFAM" id="SSF52540">
    <property type="entry name" value="P-loop containing nucleoside triphosphate hydrolases"/>
    <property type="match status" value="1"/>
</dbReference>
<sequence length="309" mass="35020">MLRIEKLTKNYGKFTAVNELSLEVKNGEIFGFVGPNGAGKTTTFKMISTLLRPTSGKVYIDGIDISKNIEDARRSIGYMPDFFGVYDNLKVNEYLEFYGDVAGLSKEEIKEVSDDLLELVDLKHKKNVYVDSLSRGMKQKLCLARCLMHNPKLLILDEPASGMDPRARVQMKEILRELKDMGKTIIISSHILPELAELCTRIGIVENGQVIVTGSVNEIMEKIQKENSVIKIKVLKEREKAIKFLKEQPLVRDIHSNGETLEVEYEGGEEEMYLLLKHMILQEIPVTSFSLTEDNLEEIFMKVTKGGNE</sequence>
<dbReference type="InterPro" id="IPR027417">
    <property type="entry name" value="P-loop_NTPase"/>
</dbReference>
<dbReference type="PROSITE" id="PS50893">
    <property type="entry name" value="ABC_TRANSPORTER_2"/>
    <property type="match status" value="1"/>
</dbReference>
<dbReference type="STRING" id="1503.CLPU_9c00490"/>
<organism evidence="6 7">
    <name type="scientific">Gottschalkia purinilytica</name>
    <name type="common">Clostridium purinilyticum</name>
    <dbReference type="NCBI Taxonomy" id="1503"/>
    <lineage>
        <taxon>Bacteria</taxon>
        <taxon>Bacillati</taxon>
        <taxon>Bacillota</taxon>
        <taxon>Tissierellia</taxon>
        <taxon>Tissierellales</taxon>
        <taxon>Gottschalkiaceae</taxon>
        <taxon>Gottschalkia</taxon>
    </lineage>
</organism>
<dbReference type="PANTHER" id="PTHR43335">
    <property type="entry name" value="ABC TRANSPORTER, ATP-BINDING PROTEIN"/>
    <property type="match status" value="1"/>
</dbReference>
<dbReference type="Pfam" id="PF00005">
    <property type="entry name" value="ABC_tran"/>
    <property type="match status" value="1"/>
</dbReference>